<keyword evidence="9" id="KW-1185">Reference proteome</keyword>
<keyword evidence="4" id="KW-0378">Hydrolase</keyword>
<reference evidence="8 9" key="1">
    <citation type="journal article" date="2021" name="Comput. Struct. Biotechnol. J.">
        <title>De novo genome assembly of the potent medicinal plant Rehmannia glutinosa using nanopore technology.</title>
        <authorList>
            <person name="Ma L."/>
            <person name="Dong C."/>
            <person name="Song C."/>
            <person name="Wang X."/>
            <person name="Zheng X."/>
            <person name="Niu Y."/>
            <person name="Chen S."/>
            <person name="Feng W."/>
        </authorList>
    </citation>
    <scope>NUCLEOTIDE SEQUENCE [LARGE SCALE GENOMIC DNA]</scope>
    <source>
        <strain evidence="8">DH-2019</strain>
    </source>
</reference>
<evidence type="ECO:0000259" key="7">
    <source>
        <dbReference type="Pfam" id="PF01435"/>
    </source>
</evidence>
<keyword evidence="6" id="KW-0482">Metalloprotease</keyword>
<evidence type="ECO:0000256" key="1">
    <source>
        <dbReference type="ARBA" id="ARBA00001947"/>
    </source>
</evidence>
<dbReference type="Proteomes" id="UP001318860">
    <property type="component" value="Unassembled WGS sequence"/>
</dbReference>
<protein>
    <recommendedName>
        <fullName evidence="7">Peptidase M48 domain-containing protein</fullName>
    </recommendedName>
</protein>
<dbReference type="Gene3D" id="3.30.2010.10">
    <property type="entry name" value="Metalloproteases ('zincins'), catalytic domain"/>
    <property type="match status" value="1"/>
</dbReference>
<evidence type="ECO:0000256" key="2">
    <source>
        <dbReference type="ARBA" id="ARBA00022670"/>
    </source>
</evidence>
<keyword evidence="2" id="KW-0645">Protease</keyword>
<dbReference type="InterPro" id="IPR001915">
    <property type="entry name" value="Peptidase_M48"/>
</dbReference>
<evidence type="ECO:0000256" key="3">
    <source>
        <dbReference type="ARBA" id="ARBA00022723"/>
    </source>
</evidence>
<evidence type="ECO:0000313" key="9">
    <source>
        <dbReference type="Proteomes" id="UP001318860"/>
    </source>
</evidence>
<evidence type="ECO:0000256" key="4">
    <source>
        <dbReference type="ARBA" id="ARBA00022801"/>
    </source>
</evidence>
<evidence type="ECO:0000256" key="6">
    <source>
        <dbReference type="ARBA" id="ARBA00023049"/>
    </source>
</evidence>
<evidence type="ECO:0000256" key="5">
    <source>
        <dbReference type="ARBA" id="ARBA00022833"/>
    </source>
</evidence>
<evidence type="ECO:0000313" key="8">
    <source>
        <dbReference type="EMBL" id="KAK6121578.1"/>
    </source>
</evidence>
<dbReference type="CDD" id="cd07331">
    <property type="entry name" value="M48C_Oma1_like"/>
    <property type="match status" value="1"/>
</dbReference>
<keyword evidence="5" id="KW-0862">Zinc</keyword>
<proteinExistence type="predicted"/>
<organism evidence="8 9">
    <name type="scientific">Rehmannia glutinosa</name>
    <name type="common">Chinese foxglove</name>
    <dbReference type="NCBI Taxonomy" id="99300"/>
    <lineage>
        <taxon>Eukaryota</taxon>
        <taxon>Viridiplantae</taxon>
        <taxon>Streptophyta</taxon>
        <taxon>Embryophyta</taxon>
        <taxon>Tracheophyta</taxon>
        <taxon>Spermatophyta</taxon>
        <taxon>Magnoliopsida</taxon>
        <taxon>eudicotyledons</taxon>
        <taxon>Gunneridae</taxon>
        <taxon>Pentapetalae</taxon>
        <taxon>asterids</taxon>
        <taxon>lamiids</taxon>
        <taxon>Lamiales</taxon>
        <taxon>Orobanchaceae</taxon>
        <taxon>Rehmannieae</taxon>
        <taxon>Rehmannia</taxon>
    </lineage>
</organism>
<comment type="cofactor">
    <cofactor evidence="1">
        <name>Zn(2+)</name>
        <dbReference type="ChEBI" id="CHEBI:29105"/>
    </cofactor>
</comment>
<gene>
    <name evidence="8" type="ORF">DH2020_044679</name>
</gene>
<dbReference type="Pfam" id="PF01435">
    <property type="entry name" value="Peptidase_M48"/>
    <property type="match status" value="1"/>
</dbReference>
<keyword evidence="3" id="KW-0479">Metal-binding</keyword>
<dbReference type="PANTHER" id="PTHR22726:SF1">
    <property type="entry name" value="METALLOENDOPEPTIDASE OMA1, MITOCHONDRIAL"/>
    <property type="match status" value="1"/>
</dbReference>
<accession>A0ABR0UH06</accession>
<dbReference type="InterPro" id="IPR051156">
    <property type="entry name" value="Mito/Outer_Membr_Metalloprot"/>
</dbReference>
<name>A0ABR0UH06_REHGL</name>
<dbReference type="EMBL" id="JABTTQ020002874">
    <property type="protein sequence ID" value="KAK6121578.1"/>
    <property type="molecule type" value="Genomic_DNA"/>
</dbReference>
<comment type="caution">
    <text evidence="8">The sequence shown here is derived from an EMBL/GenBank/DDBJ whole genome shotgun (WGS) entry which is preliminary data.</text>
</comment>
<feature type="domain" description="Peptidase M48" evidence="7">
    <location>
        <begin position="260"/>
        <end position="420"/>
    </location>
</feature>
<sequence length="501" mass="57137">MGGCCAEVVCSCRRGCTRLLIVARKYMCGGASGTTHAGDVEDRCVLDPLDMNIISIFFNFLHNGLKQNPFLDEAKRFYYVDRNQIHHFKPEGINKVDTKSKKCVRSCFDWFWGCNYVYFGNLEIVPYTKRTHVVLLSRTLEKELGETQFKQIKTQFKGKIHSPLHLESIRVQRISQDIIEALQKGLSKEQVWSDMNYSPESVLLPHEANEHETLKALSDKMVDEEKWQGEDKWHKEDEILDDNWVQQSRKKGQEKGMKSQTRHLEGLKWEVIVVDEPIINAFCLPGGKIVVFTGLLKHFRADAEVATIIGHEVGQAVARHSAEQISKNLWLTILQLILYQFFMPDIVNTMSNLFLRLPFSRRMEMEADYIGLLLVASAGYNPRVAPQVYEKLGRVVGDSALQDYLATHPSGKKRAQVLAQAKVMEEALSIYREIQAGRGVEAKQTSLNQRKEQPTMVRKWALNESNEYLEKIRSLTSQERGGGPLELYINLEAATEDGGGR</sequence>
<dbReference type="PANTHER" id="PTHR22726">
    <property type="entry name" value="METALLOENDOPEPTIDASE OMA1"/>
    <property type="match status" value="1"/>
</dbReference>